<protein>
    <recommendedName>
        <fullName evidence="2">DUF402 domain-containing protein</fullName>
    </recommendedName>
</protein>
<dbReference type="Pfam" id="PF04167">
    <property type="entry name" value="DUF402"/>
    <property type="match status" value="1"/>
</dbReference>
<sequence>MLGGCWAISHSKTLPGSRWFGVVSVSLRVIGMDLVRTLFRKYDGQPHRLVEAIRLGEDEHGLWVGSVPGTQGQRADGSWKTIDHHRVRLFPRGQWWSALFNDEPHQTAIYCDITMPAEFGVDSVTLVDLDLDIRLLRDGTVHVMDEDEFHAHQIRYNYPPQVVATAQATCDHLATTITTTEPFTTAYKPYLELIRSM</sequence>
<proteinExistence type="predicted"/>
<reference evidence="3 4" key="1">
    <citation type="submission" date="2019-03" db="EMBL/GenBank/DDBJ databases">
        <title>Genomic Encyclopedia of Type Strains, Phase III (KMG-III): the genomes of soil and plant-associated and newly described type strains.</title>
        <authorList>
            <person name="Whitman W."/>
        </authorList>
    </citation>
    <scope>NUCLEOTIDE SEQUENCE [LARGE SCALE GENOMIC DNA]</scope>
    <source>
        <strain evidence="3 4">VKM Ac-2573</strain>
    </source>
</reference>
<dbReference type="Gene3D" id="2.40.380.10">
    <property type="entry name" value="FomD-like"/>
    <property type="match status" value="1"/>
</dbReference>
<organism evidence="3 4">
    <name type="scientific">Kribbella pratensis</name>
    <dbReference type="NCBI Taxonomy" id="2512112"/>
    <lineage>
        <taxon>Bacteria</taxon>
        <taxon>Bacillati</taxon>
        <taxon>Actinomycetota</taxon>
        <taxon>Actinomycetes</taxon>
        <taxon>Propionibacteriales</taxon>
        <taxon>Kribbellaceae</taxon>
        <taxon>Kribbella</taxon>
    </lineage>
</organism>
<feature type="domain" description="DUF402" evidence="2">
    <location>
        <begin position="43"/>
        <end position="178"/>
    </location>
</feature>
<dbReference type="SUPFAM" id="SSF159234">
    <property type="entry name" value="FomD-like"/>
    <property type="match status" value="1"/>
</dbReference>
<dbReference type="PANTHER" id="PTHR39159">
    <property type="match status" value="1"/>
</dbReference>
<dbReference type="GO" id="GO:0016787">
    <property type="term" value="F:hydrolase activity"/>
    <property type="evidence" value="ECO:0007669"/>
    <property type="project" value="UniProtKB-KW"/>
</dbReference>
<gene>
    <name evidence="3" type="ORF">EV653_1339</name>
</gene>
<evidence type="ECO:0000313" key="4">
    <source>
        <dbReference type="Proteomes" id="UP000295146"/>
    </source>
</evidence>
<keyword evidence="1" id="KW-0378">Hydrolase</keyword>
<dbReference type="AlphaFoldDB" id="A0A4R8CJ14"/>
<name>A0A4R8CJ14_9ACTN</name>
<dbReference type="EMBL" id="SODP01000001">
    <property type="protein sequence ID" value="TDW76194.1"/>
    <property type="molecule type" value="Genomic_DNA"/>
</dbReference>
<dbReference type="PANTHER" id="PTHR39159:SF1">
    <property type="entry name" value="UPF0374 PROTEIN YGAC"/>
    <property type="match status" value="1"/>
</dbReference>
<dbReference type="InterPro" id="IPR050212">
    <property type="entry name" value="Ntdp-like"/>
</dbReference>
<dbReference type="Proteomes" id="UP000295146">
    <property type="component" value="Unassembled WGS sequence"/>
</dbReference>
<dbReference type="InterPro" id="IPR007295">
    <property type="entry name" value="DUF402"/>
</dbReference>
<keyword evidence="4" id="KW-1185">Reference proteome</keyword>
<evidence type="ECO:0000313" key="3">
    <source>
        <dbReference type="EMBL" id="TDW76194.1"/>
    </source>
</evidence>
<evidence type="ECO:0000259" key="2">
    <source>
        <dbReference type="Pfam" id="PF04167"/>
    </source>
</evidence>
<dbReference type="InterPro" id="IPR035930">
    <property type="entry name" value="FomD-like_sf"/>
</dbReference>
<accession>A0A4R8CJ14</accession>
<evidence type="ECO:0000256" key="1">
    <source>
        <dbReference type="ARBA" id="ARBA00022801"/>
    </source>
</evidence>
<comment type="caution">
    <text evidence="3">The sequence shown here is derived from an EMBL/GenBank/DDBJ whole genome shotgun (WGS) entry which is preliminary data.</text>
</comment>